<feature type="transmembrane region" description="Helical" evidence="1">
    <location>
        <begin position="59"/>
        <end position="84"/>
    </location>
</feature>
<dbReference type="Pfam" id="PF13692">
    <property type="entry name" value="Glyco_trans_1_4"/>
    <property type="match status" value="1"/>
</dbReference>
<dbReference type="GO" id="GO:0016757">
    <property type="term" value="F:glycosyltransferase activity"/>
    <property type="evidence" value="ECO:0007669"/>
    <property type="project" value="TreeGrafter"/>
</dbReference>
<gene>
    <name evidence="2" type="ordered locus">AM1_0800</name>
</gene>
<dbReference type="InterPro" id="IPR050194">
    <property type="entry name" value="Glycosyltransferase_grp1"/>
</dbReference>
<feature type="transmembrane region" description="Helical" evidence="1">
    <location>
        <begin position="105"/>
        <end position="123"/>
    </location>
</feature>
<dbReference type="PANTHER" id="PTHR45947:SF15">
    <property type="entry name" value="TEICHURONIC ACID BIOSYNTHESIS GLYCOSYLTRANSFERASE TUAC-RELATED"/>
    <property type="match status" value="1"/>
</dbReference>
<protein>
    <submittedName>
        <fullName evidence="2">Glycosyl transferase, group 1 family protein</fullName>
    </submittedName>
</protein>
<dbReference type="KEGG" id="amr:AM1_0800"/>
<sequence length="401" mass="43950">MTTVAYLINQYPKVSHSFIRREILALEAQGLNIRRYSIRPCPDQLIDPDDVAELDKTQVLLSVGVLGLVLALIWVMFSRPLAFVKALGLTLKIGWHSDRGLWRHFIYLAEASVFLFWLGVAGVDHVHAHFGTNPAAVAMLCHALGGPSYSFTVHGPDEFDKPQILHLATKVARADFVVAVSSFGQSQLYRWSNPQHWSKIHIVRCGLDQIFLHQPPTALPETPHIVCIGRLCPAKGQLLLVEAVSQLIQEGVEIKLTLVGDGESRAAIESAIAAVHLEEVVTITGWVSSIHIRNYLLGAKVKVLPSFAEGLPVVLMEALALRRPVISTYIAGIPELVEPSHGWLIPAGSVTALKDAIQVSLATSTVQLQEMGQVGSERVLADHNIETEVEKLSQLFAANRL</sequence>
<dbReference type="STRING" id="329726.AM1_0800"/>
<keyword evidence="3" id="KW-1185">Reference proteome</keyword>
<dbReference type="CAZy" id="GT4">
    <property type="family name" value="Glycosyltransferase Family 4"/>
</dbReference>
<dbReference type="HOGENOM" id="CLU_009583_14_2_3"/>
<dbReference type="OrthoDB" id="5416057at2"/>
<dbReference type="AlphaFoldDB" id="B0CFF8"/>
<dbReference type="eggNOG" id="COG0438">
    <property type="taxonomic scope" value="Bacteria"/>
</dbReference>
<dbReference type="RefSeq" id="WP_012161427.1">
    <property type="nucleotide sequence ID" value="NC_009925.1"/>
</dbReference>
<dbReference type="EMBL" id="CP000828">
    <property type="protein sequence ID" value="ABW25845.1"/>
    <property type="molecule type" value="Genomic_DNA"/>
</dbReference>
<evidence type="ECO:0000313" key="2">
    <source>
        <dbReference type="EMBL" id="ABW25845.1"/>
    </source>
</evidence>
<evidence type="ECO:0000313" key="3">
    <source>
        <dbReference type="Proteomes" id="UP000000268"/>
    </source>
</evidence>
<keyword evidence="1" id="KW-0812">Transmembrane</keyword>
<evidence type="ECO:0000256" key="1">
    <source>
        <dbReference type="SAM" id="Phobius"/>
    </source>
</evidence>
<accession>B0CFF8</accession>
<dbReference type="Gene3D" id="3.40.50.2000">
    <property type="entry name" value="Glycogen Phosphorylase B"/>
    <property type="match status" value="2"/>
</dbReference>
<name>B0CFF8_ACAM1</name>
<dbReference type="PANTHER" id="PTHR45947">
    <property type="entry name" value="SULFOQUINOVOSYL TRANSFERASE SQD2"/>
    <property type="match status" value="1"/>
</dbReference>
<dbReference type="Proteomes" id="UP000000268">
    <property type="component" value="Chromosome"/>
</dbReference>
<keyword evidence="1" id="KW-1133">Transmembrane helix</keyword>
<organism evidence="2 3">
    <name type="scientific">Acaryochloris marina (strain MBIC 11017)</name>
    <dbReference type="NCBI Taxonomy" id="329726"/>
    <lineage>
        <taxon>Bacteria</taxon>
        <taxon>Bacillati</taxon>
        <taxon>Cyanobacteriota</taxon>
        <taxon>Cyanophyceae</taxon>
        <taxon>Acaryochloridales</taxon>
        <taxon>Acaryochloridaceae</taxon>
        <taxon>Acaryochloris</taxon>
    </lineage>
</organism>
<keyword evidence="2" id="KW-0808">Transferase</keyword>
<proteinExistence type="predicted"/>
<dbReference type="SUPFAM" id="SSF53756">
    <property type="entry name" value="UDP-Glycosyltransferase/glycogen phosphorylase"/>
    <property type="match status" value="1"/>
</dbReference>
<keyword evidence="1" id="KW-0472">Membrane</keyword>
<reference evidence="2 3" key="1">
    <citation type="journal article" date="2008" name="Proc. Natl. Acad. Sci. U.S.A.">
        <title>Niche adaptation and genome expansion in the chlorophyll d-producing cyanobacterium Acaryochloris marina.</title>
        <authorList>
            <person name="Swingley W.D."/>
            <person name="Chen M."/>
            <person name="Cheung P.C."/>
            <person name="Conrad A.L."/>
            <person name="Dejesa L.C."/>
            <person name="Hao J."/>
            <person name="Honchak B.M."/>
            <person name="Karbach L.E."/>
            <person name="Kurdoglu A."/>
            <person name="Lahiri S."/>
            <person name="Mastrian S.D."/>
            <person name="Miyashita H."/>
            <person name="Page L."/>
            <person name="Ramakrishna P."/>
            <person name="Satoh S."/>
            <person name="Sattley W.M."/>
            <person name="Shimada Y."/>
            <person name="Taylor H.L."/>
            <person name="Tomo T."/>
            <person name="Tsuchiya T."/>
            <person name="Wang Z.T."/>
            <person name="Raymond J."/>
            <person name="Mimuro M."/>
            <person name="Blankenship R.E."/>
            <person name="Touchman J.W."/>
        </authorList>
    </citation>
    <scope>NUCLEOTIDE SEQUENCE [LARGE SCALE GENOMIC DNA]</scope>
    <source>
        <strain evidence="3">MBIC 11017</strain>
    </source>
</reference>